<dbReference type="PROSITE" id="PS00062">
    <property type="entry name" value="ALDOKETO_REDUCTASE_2"/>
    <property type="match status" value="1"/>
</dbReference>
<proteinExistence type="inferred from homology"/>
<protein>
    <submittedName>
        <fullName evidence="7">NADP-dependent oxidoreductase domain-containing protein</fullName>
    </submittedName>
</protein>
<dbReference type="SUPFAM" id="SSF51430">
    <property type="entry name" value="NAD(P)-linked oxidoreductase"/>
    <property type="match status" value="1"/>
</dbReference>
<keyword evidence="4" id="KW-0175">Coiled coil</keyword>
<evidence type="ECO:0000313" key="6">
    <source>
        <dbReference type="Proteomes" id="UP000035681"/>
    </source>
</evidence>
<sequence>MGYVSDKMPLLGFGTFQIKSSDIYDCLDVALQTGYRFIDTAQCYGNEKAIGDALQLLLPKYKLERSDIFITTKVAPKFQGKNKCRKSVLKSLEKLQTDYIDLVLIHWPGTANLSSNNIKNSKNRKESWEELEECYYEKKVRSIGVSNYNIVHLEELLSYCKVKPEVNQCEYHPYFYTDDLVSYCKKNDIHFQAYSSFGSASNKHVLMEDEQIKEFAKLKNKTISQVLLAWSLSQGISVLPRSKCSSHIIENFESTNLKLTDSEIKSLIKKNQQKFCWDPSKIIKLMLRIISRNLNKVHCKRHFSDILKEKKNEKGDNESQKLIYGISVTSAFLITHGVFYLRRRNENKKTDSLVDTISFQDFLNKYLLEGKVSSIIYQVPFSIADVYLEEKLQNSKLSQKDQFKTNLMLKFTNKKQEVIARPPDIRVKFEEDSKSFKEIIKEVNENMKQTNESLNKEVKLSINEFPSRGEFFISILTSAAIAICGQVLQKIRNI</sequence>
<dbReference type="Gene3D" id="3.20.20.100">
    <property type="entry name" value="NADP-dependent oxidoreductase domain"/>
    <property type="match status" value="1"/>
</dbReference>
<dbReference type="CDD" id="cd19136">
    <property type="entry name" value="AKR_DrGR-like"/>
    <property type="match status" value="1"/>
</dbReference>
<dbReference type="InterPro" id="IPR020471">
    <property type="entry name" value="AKR"/>
</dbReference>
<dbReference type="InterPro" id="IPR023210">
    <property type="entry name" value="NADP_OxRdtase_dom"/>
</dbReference>
<dbReference type="Proteomes" id="UP000035681">
    <property type="component" value="Unplaced"/>
</dbReference>
<dbReference type="InterPro" id="IPR018170">
    <property type="entry name" value="Aldo/ket_reductase_CS"/>
</dbReference>
<dbReference type="FunFam" id="3.20.20.100:FF:000002">
    <property type="entry name" value="2,5-diketo-D-gluconic acid reductase A"/>
    <property type="match status" value="1"/>
</dbReference>
<evidence type="ECO:0000256" key="1">
    <source>
        <dbReference type="ARBA" id="ARBA00007905"/>
    </source>
</evidence>
<accession>A0AAF5I1X0</accession>
<evidence type="ECO:0000256" key="3">
    <source>
        <dbReference type="ARBA" id="ARBA00023002"/>
    </source>
</evidence>
<evidence type="ECO:0000256" key="2">
    <source>
        <dbReference type="ARBA" id="ARBA00022857"/>
    </source>
</evidence>
<dbReference type="PRINTS" id="PR00069">
    <property type="entry name" value="ALDKETRDTASE"/>
</dbReference>
<dbReference type="InterPro" id="IPR036812">
    <property type="entry name" value="NAD(P)_OxRdtase_dom_sf"/>
</dbReference>
<reference evidence="7" key="1">
    <citation type="submission" date="2024-02" db="UniProtKB">
        <authorList>
            <consortium name="WormBaseParasite"/>
        </authorList>
    </citation>
    <scope>IDENTIFICATION</scope>
</reference>
<dbReference type="WBParaSite" id="TCONS_00010673.p1">
    <property type="protein sequence ID" value="TCONS_00010673.p1"/>
    <property type="gene ID" value="XLOC_004138"/>
</dbReference>
<dbReference type="GO" id="GO:0016616">
    <property type="term" value="F:oxidoreductase activity, acting on the CH-OH group of donors, NAD or NADP as acceptor"/>
    <property type="evidence" value="ECO:0007669"/>
    <property type="project" value="UniProtKB-ARBA"/>
</dbReference>
<dbReference type="AlphaFoldDB" id="A0AAF5I1X0"/>
<evidence type="ECO:0000313" key="7">
    <source>
        <dbReference type="WBParaSite" id="TCONS_00010673.p1"/>
    </source>
</evidence>
<name>A0AAF5I1X0_STRER</name>
<keyword evidence="2" id="KW-0521">NADP</keyword>
<evidence type="ECO:0000256" key="4">
    <source>
        <dbReference type="SAM" id="Coils"/>
    </source>
</evidence>
<evidence type="ECO:0000259" key="5">
    <source>
        <dbReference type="Pfam" id="PF00248"/>
    </source>
</evidence>
<organism evidence="6 7">
    <name type="scientific">Strongyloides stercoralis</name>
    <name type="common">Threadworm</name>
    <dbReference type="NCBI Taxonomy" id="6248"/>
    <lineage>
        <taxon>Eukaryota</taxon>
        <taxon>Metazoa</taxon>
        <taxon>Ecdysozoa</taxon>
        <taxon>Nematoda</taxon>
        <taxon>Chromadorea</taxon>
        <taxon>Rhabditida</taxon>
        <taxon>Tylenchina</taxon>
        <taxon>Panagrolaimomorpha</taxon>
        <taxon>Strongyloidoidea</taxon>
        <taxon>Strongyloididae</taxon>
        <taxon>Strongyloides</taxon>
    </lineage>
</organism>
<keyword evidence="6" id="KW-1185">Reference proteome</keyword>
<dbReference type="PANTHER" id="PTHR43827:SF3">
    <property type="entry name" value="NADP-DEPENDENT OXIDOREDUCTASE DOMAIN-CONTAINING PROTEIN"/>
    <property type="match status" value="1"/>
</dbReference>
<dbReference type="Pfam" id="PF00248">
    <property type="entry name" value="Aldo_ket_red"/>
    <property type="match status" value="1"/>
</dbReference>
<comment type="similarity">
    <text evidence="1">Belongs to the aldo/keto reductase family.</text>
</comment>
<keyword evidence="3" id="KW-0560">Oxidoreductase</keyword>
<feature type="domain" description="NADP-dependent oxidoreductase" evidence="5">
    <location>
        <begin position="11"/>
        <end position="269"/>
    </location>
</feature>
<feature type="coiled-coil region" evidence="4">
    <location>
        <begin position="437"/>
        <end position="464"/>
    </location>
</feature>
<dbReference type="PANTHER" id="PTHR43827">
    <property type="entry name" value="2,5-DIKETO-D-GLUCONIC ACID REDUCTASE"/>
    <property type="match status" value="1"/>
</dbReference>